<sequence>MLSCIKESDNIFYFVCGPITEAFIHDNSTADCFDLSVFYDKTKGRYDTYIQMCEAMLKDVRAGHDVFCVFYGHPGVLYPPLTGQSLWPAKRATRPKCSLEFRQRIICLKIIEFDPALSGCKT</sequence>
<accession>A0A1B7NB29</accession>
<dbReference type="Proteomes" id="UP000092154">
    <property type="component" value="Unassembled WGS sequence"/>
</dbReference>
<gene>
    <name evidence="1" type="ORF">K503DRAFT_767122</name>
</gene>
<dbReference type="InParanoid" id="A0A1B7NB29"/>
<name>A0A1B7NB29_9AGAM</name>
<keyword evidence="2" id="KW-1185">Reference proteome</keyword>
<dbReference type="EMBL" id="KV448165">
    <property type="protein sequence ID" value="OAX42045.1"/>
    <property type="molecule type" value="Genomic_DNA"/>
</dbReference>
<evidence type="ECO:0008006" key="3">
    <source>
        <dbReference type="Google" id="ProtNLM"/>
    </source>
</evidence>
<evidence type="ECO:0000313" key="2">
    <source>
        <dbReference type="Proteomes" id="UP000092154"/>
    </source>
</evidence>
<dbReference type="AlphaFoldDB" id="A0A1B7NB29"/>
<protein>
    <recommendedName>
        <fullName evidence="3">Tetrapyrrole methylase domain-containing protein</fullName>
    </recommendedName>
</protein>
<proteinExistence type="predicted"/>
<dbReference type="STRING" id="1314800.A0A1B7NB29"/>
<reference evidence="1 2" key="1">
    <citation type="submission" date="2016-06" db="EMBL/GenBank/DDBJ databases">
        <title>Comparative genomics of the ectomycorrhizal sister species Rhizopogon vinicolor and Rhizopogon vesiculosus (Basidiomycota: Boletales) reveals a divergence of the mating type B locus.</title>
        <authorList>
            <consortium name="DOE Joint Genome Institute"/>
            <person name="Mujic A.B."/>
            <person name="Kuo A."/>
            <person name="Tritt A."/>
            <person name="Lipzen A."/>
            <person name="Chen C."/>
            <person name="Johnson J."/>
            <person name="Sharma A."/>
            <person name="Barry K."/>
            <person name="Grigoriev I.V."/>
            <person name="Spatafora J.W."/>
        </authorList>
    </citation>
    <scope>NUCLEOTIDE SEQUENCE [LARGE SCALE GENOMIC DNA]</scope>
    <source>
        <strain evidence="1 2">AM-OR11-026</strain>
    </source>
</reference>
<evidence type="ECO:0000313" key="1">
    <source>
        <dbReference type="EMBL" id="OAX42045.1"/>
    </source>
</evidence>
<organism evidence="1 2">
    <name type="scientific">Rhizopogon vinicolor AM-OR11-026</name>
    <dbReference type="NCBI Taxonomy" id="1314800"/>
    <lineage>
        <taxon>Eukaryota</taxon>
        <taxon>Fungi</taxon>
        <taxon>Dikarya</taxon>
        <taxon>Basidiomycota</taxon>
        <taxon>Agaricomycotina</taxon>
        <taxon>Agaricomycetes</taxon>
        <taxon>Agaricomycetidae</taxon>
        <taxon>Boletales</taxon>
        <taxon>Suillineae</taxon>
        <taxon>Rhizopogonaceae</taxon>
        <taxon>Rhizopogon</taxon>
    </lineage>
</organism>